<organism evidence="2 3">
    <name type="scientific">Esox lucius</name>
    <name type="common">Northern pike</name>
    <dbReference type="NCBI Taxonomy" id="8010"/>
    <lineage>
        <taxon>Eukaryota</taxon>
        <taxon>Metazoa</taxon>
        <taxon>Chordata</taxon>
        <taxon>Craniata</taxon>
        <taxon>Vertebrata</taxon>
        <taxon>Euteleostomi</taxon>
        <taxon>Actinopterygii</taxon>
        <taxon>Neopterygii</taxon>
        <taxon>Teleostei</taxon>
        <taxon>Protacanthopterygii</taxon>
        <taxon>Esociformes</taxon>
        <taxon>Esocidae</taxon>
        <taxon>Esox</taxon>
    </lineage>
</organism>
<evidence type="ECO:0000313" key="2">
    <source>
        <dbReference type="Ensembl" id="ENSELUP00000084740.1"/>
    </source>
</evidence>
<dbReference type="PANTHER" id="PTHR45784">
    <property type="entry name" value="C-TYPE LECTIN DOMAIN FAMILY 20 MEMBER A-RELATED"/>
    <property type="match status" value="1"/>
</dbReference>
<proteinExistence type="predicted"/>
<dbReference type="Ensembl" id="ENSELUT00000109588.1">
    <property type="protein sequence ID" value="ENSELUP00000084740.1"/>
    <property type="gene ID" value="ENSELUG00000039586.1"/>
</dbReference>
<feature type="domain" description="C-type lectin" evidence="1">
    <location>
        <begin position="248"/>
        <end position="360"/>
    </location>
</feature>
<keyword evidence="3" id="KW-1185">Reference proteome</keyword>
<dbReference type="Proteomes" id="UP000265140">
    <property type="component" value="Chromosome 24"/>
</dbReference>
<evidence type="ECO:0000259" key="1">
    <source>
        <dbReference type="PROSITE" id="PS50041"/>
    </source>
</evidence>
<protein>
    <recommendedName>
        <fullName evidence="1">C-type lectin domain-containing protein</fullName>
    </recommendedName>
</protein>
<reference evidence="2" key="3">
    <citation type="submission" date="2025-09" db="UniProtKB">
        <authorList>
            <consortium name="Ensembl"/>
        </authorList>
    </citation>
    <scope>IDENTIFICATION</scope>
</reference>
<dbReference type="PANTHER" id="PTHR45784:SF3">
    <property type="entry name" value="C-TYPE LECTIN DOMAIN FAMILY 4 MEMBER K-LIKE-RELATED"/>
    <property type="match status" value="1"/>
</dbReference>
<dbReference type="PROSITE" id="PS50041">
    <property type="entry name" value="C_TYPE_LECTIN_2"/>
    <property type="match status" value="3"/>
</dbReference>
<accession>A0AAY5K910</accession>
<dbReference type="InterPro" id="IPR016186">
    <property type="entry name" value="C-type_lectin-like/link_sf"/>
</dbReference>
<evidence type="ECO:0000313" key="3">
    <source>
        <dbReference type="Proteomes" id="UP000265140"/>
    </source>
</evidence>
<reference evidence="2" key="2">
    <citation type="submission" date="2025-08" db="UniProtKB">
        <authorList>
            <consortium name="Ensembl"/>
        </authorList>
    </citation>
    <scope>IDENTIFICATION</scope>
</reference>
<reference evidence="2 3" key="1">
    <citation type="submission" date="2020-02" db="EMBL/GenBank/DDBJ databases">
        <title>Esox lucius (northern pike) genome, fEsoLuc1, primary haplotype.</title>
        <authorList>
            <person name="Myers G."/>
            <person name="Karagic N."/>
            <person name="Meyer A."/>
            <person name="Pippel M."/>
            <person name="Reichard M."/>
            <person name="Winkler S."/>
            <person name="Tracey A."/>
            <person name="Sims Y."/>
            <person name="Howe K."/>
            <person name="Rhie A."/>
            <person name="Formenti G."/>
            <person name="Durbin R."/>
            <person name="Fedrigo O."/>
            <person name="Jarvis E.D."/>
        </authorList>
    </citation>
    <scope>NUCLEOTIDE SEQUENCE [LARGE SCALE GENOMIC DNA]</scope>
</reference>
<dbReference type="Pfam" id="PF00059">
    <property type="entry name" value="Lectin_C"/>
    <property type="match status" value="3"/>
</dbReference>
<dbReference type="SMART" id="SM00034">
    <property type="entry name" value="CLECT"/>
    <property type="match status" value="3"/>
</dbReference>
<name>A0AAY5K910_ESOLU</name>
<dbReference type="InterPro" id="IPR016187">
    <property type="entry name" value="CTDL_fold"/>
</dbReference>
<dbReference type="GeneTree" id="ENSGT01100000263473"/>
<dbReference type="SUPFAM" id="SSF56436">
    <property type="entry name" value="C-type lectin-like"/>
    <property type="match status" value="3"/>
</dbReference>
<dbReference type="Gene3D" id="3.10.100.10">
    <property type="entry name" value="Mannose-Binding Protein A, subunit A"/>
    <property type="match status" value="3"/>
</dbReference>
<dbReference type="AlphaFoldDB" id="A0AAY5K910"/>
<dbReference type="CDD" id="cd00037">
    <property type="entry name" value="CLECT"/>
    <property type="match status" value="1"/>
</dbReference>
<feature type="domain" description="C-type lectin" evidence="1">
    <location>
        <begin position="127"/>
        <end position="246"/>
    </location>
</feature>
<feature type="domain" description="C-type lectin" evidence="1">
    <location>
        <begin position="38"/>
        <end position="121"/>
    </location>
</feature>
<sequence length="380" mass="44770">MFTRHSQKRTGHPPEPGSSIGFFLQIQHYFFLLTVFYIPSSCFRQYHPIYTPLNWTDAMSYCRRNYIDLATIENTEELNRLSTSVGYNTWFWIGLKRDDMNHWGWSDNSPYSFTNWMDGLPFTDPSFKRHQYHVVSINMTWTDAQSYCRQNYTDLATIDNIEDLNSLNSLVGNSIDVWFWIGLKKDNLNDWRWSDSSSYSFTNWGNGYPIDNPTANCTLIYFNYLNPQDHKYFNAPCYYATNFICYNEANLTYVLIKEERNWKDAQSYCRQAHTDLTSVRNEAENRILQMSANGLSVWIGLFRVSWKWSDQSQSFFRMWITGSPSTDLRKNCTLICFHMNDGHMKWWNEPYNQPLPFICCELSFPSPDLPNILIPGALGC</sequence>
<dbReference type="InterPro" id="IPR001304">
    <property type="entry name" value="C-type_lectin-like"/>
</dbReference>